<keyword evidence="5" id="KW-0067">ATP-binding</keyword>
<dbReference type="GO" id="GO:0006952">
    <property type="term" value="P:defense response"/>
    <property type="evidence" value="ECO:0007669"/>
    <property type="project" value="UniProtKB-KW"/>
</dbReference>
<evidence type="ECO:0000313" key="14">
    <source>
        <dbReference type="Proteomes" id="UP000594261"/>
    </source>
</evidence>
<organism evidence="13 14">
    <name type="scientific">Quercus lobata</name>
    <name type="common">Valley oak</name>
    <dbReference type="NCBI Taxonomy" id="97700"/>
    <lineage>
        <taxon>Eukaryota</taxon>
        <taxon>Viridiplantae</taxon>
        <taxon>Streptophyta</taxon>
        <taxon>Embryophyta</taxon>
        <taxon>Tracheophyta</taxon>
        <taxon>Spermatophyta</taxon>
        <taxon>Magnoliopsida</taxon>
        <taxon>eudicotyledons</taxon>
        <taxon>Gunneridae</taxon>
        <taxon>Pentapetalae</taxon>
        <taxon>rosids</taxon>
        <taxon>fabids</taxon>
        <taxon>Fagales</taxon>
        <taxon>Fagaceae</taxon>
        <taxon>Quercus</taxon>
    </lineage>
</organism>
<evidence type="ECO:0000256" key="2">
    <source>
        <dbReference type="ARBA" id="ARBA00022737"/>
    </source>
</evidence>
<dbReference type="InterPro" id="IPR027417">
    <property type="entry name" value="P-loop_NTPase"/>
</dbReference>
<dbReference type="InterPro" id="IPR042197">
    <property type="entry name" value="Apaf_helical"/>
</dbReference>
<dbReference type="InterPro" id="IPR055414">
    <property type="entry name" value="LRR_R13L4/SHOC2-like"/>
</dbReference>
<reference evidence="13" key="2">
    <citation type="submission" date="2021-01" db="UniProtKB">
        <authorList>
            <consortium name="EnsemblPlants"/>
        </authorList>
    </citation>
    <scope>IDENTIFICATION</scope>
</reference>
<dbReference type="Pfam" id="PF00931">
    <property type="entry name" value="NB-ARC"/>
    <property type="match status" value="1"/>
</dbReference>
<dbReference type="FunFam" id="1.10.10.10:FF:000322">
    <property type="entry name" value="Probable disease resistance protein At1g63360"/>
    <property type="match status" value="1"/>
</dbReference>
<dbReference type="FunFam" id="3.40.50.300:FF:001091">
    <property type="entry name" value="Probable disease resistance protein At1g61300"/>
    <property type="match status" value="1"/>
</dbReference>
<evidence type="ECO:0000259" key="8">
    <source>
        <dbReference type="Pfam" id="PF00931"/>
    </source>
</evidence>
<dbReference type="InterPro" id="IPR002182">
    <property type="entry name" value="NB-ARC"/>
</dbReference>
<feature type="region of interest" description="Disordered" evidence="6">
    <location>
        <begin position="1057"/>
        <end position="1142"/>
    </location>
</feature>
<evidence type="ECO:0000256" key="7">
    <source>
        <dbReference type="SAM" id="Phobius"/>
    </source>
</evidence>
<feature type="domain" description="Disease resistance protein winged helix" evidence="10">
    <location>
        <begin position="459"/>
        <end position="531"/>
    </location>
</feature>
<feature type="domain" description="NB-ARC" evidence="8">
    <location>
        <begin position="210"/>
        <end position="374"/>
    </location>
</feature>
<dbReference type="GO" id="GO:0005524">
    <property type="term" value="F:ATP binding"/>
    <property type="evidence" value="ECO:0007669"/>
    <property type="project" value="UniProtKB-KW"/>
</dbReference>
<keyword evidence="7" id="KW-0472">Membrane</keyword>
<dbReference type="Pfam" id="PF23559">
    <property type="entry name" value="WHD_DRP"/>
    <property type="match status" value="1"/>
</dbReference>
<dbReference type="GO" id="GO:0043531">
    <property type="term" value="F:ADP binding"/>
    <property type="evidence" value="ECO:0007669"/>
    <property type="project" value="InterPro"/>
</dbReference>
<evidence type="ECO:0000313" key="13">
    <source>
        <dbReference type="EnsemblPlants" id="QL05p088342:mrna"/>
    </source>
</evidence>
<protein>
    <submittedName>
        <fullName evidence="13">Uncharacterized protein</fullName>
    </submittedName>
</protein>
<dbReference type="Proteomes" id="UP000594261">
    <property type="component" value="Chromosome 5"/>
</dbReference>
<evidence type="ECO:0000256" key="4">
    <source>
        <dbReference type="ARBA" id="ARBA00022821"/>
    </source>
</evidence>
<keyword evidence="14" id="KW-1185">Reference proteome</keyword>
<keyword evidence="2" id="KW-0677">Repeat</keyword>
<keyword evidence="4" id="KW-0611">Plant defense</keyword>
<evidence type="ECO:0000256" key="6">
    <source>
        <dbReference type="SAM" id="MobiDB-lite"/>
    </source>
</evidence>
<dbReference type="PANTHER" id="PTHR36766:SF45">
    <property type="entry name" value="NB-ARC DOMAIN-CONTAINING PROTEIN"/>
    <property type="match status" value="1"/>
</dbReference>
<evidence type="ECO:0000259" key="10">
    <source>
        <dbReference type="Pfam" id="PF23559"/>
    </source>
</evidence>
<dbReference type="PANTHER" id="PTHR36766">
    <property type="entry name" value="PLANT BROAD-SPECTRUM MILDEW RESISTANCE PROTEIN RPW8"/>
    <property type="match status" value="1"/>
</dbReference>
<evidence type="ECO:0000259" key="11">
    <source>
        <dbReference type="Pfam" id="PF23598"/>
    </source>
</evidence>
<name>A0A7N2LV59_QUELO</name>
<keyword evidence="7" id="KW-0812">Transmembrane</keyword>
<reference evidence="13 14" key="1">
    <citation type="journal article" date="2016" name="G3 (Bethesda)">
        <title>First Draft Assembly and Annotation of the Genome of a California Endemic Oak Quercus lobata Nee (Fagaceae).</title>
        <authorList>
            <person name="Sork V.L."/>
            <person name="Fitz-Gibbon S.T."/>
            <person name="Puiu D."/>
            <person name="Crepeau M."/>
            <person name="Gugger P.F."/>
            <person name="Sherman R."/>
            <person name="Stevens K."/>
            <person name="Langley C.H."/>
            <person name="Pellegrini M."/>
            <person name="Salzberg S.L."/>
        </authorList>
    </citation>
    <scope>NUCLEOTIDE SEQUENCE [LARGE SCALE GENOMIC DNA]</scope>
    <source>
        <strain evidence="13 14">cv. SW786</strain>
    </source>
</reference>
<feature type="domain" description="Disease resistance R13L4/SHOC-2-like LRR" evidence="11">
    <location>
        <begin position="576"/>
        <end position="675"/>
    </location>
</feature>
<evidence type="ECO:0000256" key="1">
    <source>
        <dbReference type="ARBA" id="ARBA00022614"/>
    </source>
</evidence>
<evidence type="ECO:0000256" key="5">
    <source>
        <dbReference type="ARBA" id="ARBA00022840"/>
    </source>
</evidence>
<feature type="domain" description="Disease resistance N-terminal" evidence="9">
    <location>
        <begin position="14"/>
        <end position="93"/>
    </location>
</feature>
<dbReference type="EMBL" id="LRBV02000005">
    <property type="status" value="NOT_ANNOTATED_CDS"/>
    <property type="molecule type" value="Genomic_DNA"/>
</dbReference>
<dbReference type="Pfam" id="PF23598">
    <property type="entry name" value="LRR_14"/>
    <property type="match status" value="1"/>
</dbReference>
<dbReference type="InterPro" id="IPR056789">
    <property type="entry name" value="LRR_R13L1-DRL21"/>
</dbReference>
<dbReference type="InParanoid" id="A0A7N2LV59"/>
<feature type="domain" description="R13L1/DRL21-like LRR repeat region" evidence="12">
    <location>
        <begin position="723"/>
        <end position="858"/>
    </location>
</feature>
<dbReference type="OMA" id="DERCESF"/>
<dbReference type="Gene3D" id="1.10.8.430">
    <property type="entry name" value="Helical domain of apoptotic protease-activating factors"/>
    <property type="match status" value="1"/>
</dbReference>
<dbReference type="Pfam" id="PF25019">
    <property type="entry name" value="LRR_R13L1-DRL21"/>
    <property type="match status" value="1"/>
</dbReference>
<keyword evidence="3" id="KW-0547">Nucleotide-binding</keyword>
<dbReference type="Gene3D" id="1.20.5.4130">
    <property type="match status" value="1"/>
</dbReference>
<sequence length="1157" mass="131856">MAADALLTDLFKQLASTIFQLAKEEIKLLGGVDDEVQKLQDKLGFIKAIMDDAEERHAVKQRTEKLWLGKLQDKYYEMDDVLDTWSTARIKAKIEKEEGKPEIEEEGGKPADITTPAVVKKKVSSFFPSPSCCFNLPLRHDLGHKIKTLNEKLDGIFNDREKYGINFNRQPEVVERPITTSFVDESNIIGRDNYREELLSNLLGVGSPKERKPRVISLVGMGGLGKTTLAQIAYNHSEVKAHFDQRMWVCVSDPFDQCKVAKAIIQELVPTHESLNNTTSTLQALLRIVCDLIRDKKYFLVFDDVWAKDSIKESEKWEPFKNALTCGAGSKILVTTRNEEVAHMMGSAKTDIINLGNLSVEHCWLIINKMAFSDDYGEQSRDLEELGKQLANKCKGLPLAAKILGSYLRGKMSKKEWEKVLHDDLWKLEDLENGLLGPFFLSYYELSSSEKQCFLFCAVFPKDYQFNKFELIINWMAQGYINSKGNMEMEVRAEHYFENLAMRSFFQDFKKDDNDGEIVSCKMHDIVHDFAESMAKDVCFKINYRGDKVEKDFKRARHLSLIFRGTFPEFVYEAKNLRFLNLDFISSRIVQPKLFDHLTCLRTLHLEGESILELPNEVEKLMHLRLLKLSCEEIEELPESICNLCNLQSLDVSNCLELEKLPKGIGKLINLRHLLLPDERCESFDDGIIGHKIMSFPKGFGRLTCLKALGYFPVGKGEEICKLGELEHLNHIQGKLQIYGLSDVVDSGAIKNTLKNKNHLRVLYLNFYTLDKMEGEEEETEEERRRKMEKDVAILNALEPPPRLESLKIYFYKGTTMYPNWMMSKLTYLKSLMIKFCPNLEQLPPLGKLPLLEELWIEFARMIRKVGDEFLGIDIEEEELSESSKDIIIFPNLKSLEFIGLHKWEEWSGMGGTIEEEEEEDNSANAFVTNNTPKIKIMPLLHSLGIRNCGKLKSLPDYLRNTPLLQELYISGCPILKQRCERGRGDYWPNISHIPNIKIHYNMFGLQRDGQLPESIDSEVTLLFLQNYPIILYVWVVILVALISQWYVMILTPTTIPTRKPPKPQTSKTHPFAPSPQLASTPPTRVEAPVRLGSARNTKIKTENLSSSSTVKIEDSDGTKDGGAQGTGPADPTAPAGSSVPAIVVKEDATKIFTENI</sequence>
<feature type="transmembrane region" description="Helical" evidence="7">
    <location>
        <begin position="1030"/>
        <end position="1050"/>
    </location>
</feature>
<dbReference type="EnsemblPlants" id="QL05p088342:mrna">
    <property type="protein sequence ID" value="QL05p088342:mrna"/>
    <property type="gene ID" value="QL05p088342"/>
</dbReference>
<keyword evidence="7" id="KW-1133">Transmembrane helix</keyword>
<dbReference type="Gene3D" id="3.40.50.300">
    <property type="entry name" value="P-loop containing nucleotide triphosphate hydrolases"/>
    <property type="match status" value="1"/>
</dbReference>
<keyword evidence="1" id="KW-0433">Leucine-rich repeat</keyword>
<accession>A0A7N2LV59</accession>
<dbReference type="InterPro" id="IPR058922">
    <property type="entry name" value="WHD_DRP"/>
</dbReference>
<dbReference type="SUPFAM" id="SSF52540">
    <property type="entry name" value="P-loop containing nucleoside triphosphate hydrolases"/>
    <property type="match status" value="1"/>
</dbReference>
<evidence type="ECO:0000259" key="12">
    <source>
        <dbReference type="Pfam" id="PF25019"/>
    </source>
</evidence>
<dbReference type="Gene3D" id="3.80.10.10">
    <property type="entry name" value="Ribonuclease Inhibitor"/>
    <property type="match status" value="1"/>
</dbReference>
<evidence type="ECO:0000256" key="3">
    <source>
        <dbReference type="ARBA" id="ARBA00022741"/>
    </source>
</evidence>
<dbReference type="Pfam" id="PF18052">
    <property type="entry name" value="Rx_N"/>
    <property type="match status" value="1"/>
</dbReference>
<dbReference type="SUPFAM" id="SSF52058">
    <property type="entry name" value="L domain-like"/>
    <property type="match status" value="1"/>
</dbReference>
<proteinExistence type="predicted"/>
<dbReference type="InterPro" id="IPR032675">
    <property type="entry name" value="LRR_dom_sf"/>
</dbReference>
<dbReference type="Gene3D" id="1.10.10.10">
    <property type="entry name" value="Winged helix-like DNA-binding domain superfamily/Winged helix DNA-binding domain"/>
    <property type="match status" value="1"/>
</dbReference>
<dbReference type="PRINTS" id="PR00364">
    <property type="entry name" value="DISEASERSIST"/>
</dbReference>
<dbReference type="InterPro" id="IPR041118">
    <property type="entry name" value="Rx_N"/>
</dbReference>
<dbReference type="InterPro" id="IPR036388">
    <property type="entry name" value="WH-like_DNA-bd_sf"/>
</dbReference>
<dbReference type="GO" id="GO:0051707">
    <property type="term" value="P:response to other organism"/>
    <property type="evidence" value="ECO:0007669"/>
    <property type="project" value="UniProtKB-ARBA"/>
</dbReference>
<evidence type="ECO:0000259" key="9">
    <source>
        <dbReference type="Pfam" id="PF18052"/>
    </source>
</evidence>
<dbReference type="Gramene" id="QL05p088342:mrna">
    <property type="protein sequence ID" value="QL05p088342:mrna"/>
    <property type="gene ID" value="QL05p088342"/>
</dbReference>
<dbReference type="AlphaFoldDB" id="A0A7N2LV59"/>